<gene>
    <name evidence="1" type="ORF">AWM79_23955</name>
</gene>
<reference evidence="1 2" key="1">
    <citation type="submission" date="2016-01" db="EMBL/GenBank/DDBJ databases">
        <authorList>
            <person name="McClelland M."/>
            <person name="Jain A."/>
            <person name="Saraogi P."/>
            <person name="Mendelson R."/>
            <person name="Westerman R."/>
            <person name="SanMiguel P."/>
            <person name="Csonka L."/>
        </authorList>
    </citation>
    <scope>NUCLEOTIDE SEQUENCE [LARGE SCALE GENOMIC DNA]</scope>
    <source>
        <strain evidence="1 2">NCPPB 2472</strain>
    </source>
</reference>
<dbReference type="EMBL" id="CP014135">
    <property type="protein sequence ID" value="AMB88163.1"/>
    <property type="molecule type" value="Genomic_DNA"/>
</dbReference>
<dbReference type="Proteomes" id="UP000063229">
    <property type="component" value="Chromosome"/>
</dbReference>
<name>A0A0X1T8B8_PSEAA</name>
<proteinExistence type="predicted"/>
<accession>A0A0X1T8B8</accession>
<dbReference type="KEGG" id="pagb:AWM79_23955"/>
<dbReference type="AlphaFoldDB" id="A0A0X1T8B8"/>
<organism evidence="1 2">
    <name type="scientific">Pseudomonas agarici</name>
    <dbReference type="NCBI Taxonomy" id="46677"/>
    <lineage>
        <taxon>Bacteria</taxon>
        <taxon>Pseudomonadati</taxon>
        <taxon>Pseudomonadota</taxon>
        <taxon>Gammaproteobacteria</taxon>
        <taxon>Pseudomonadales</taxon>
        <taxon>Pseudomonadaceae</taxon>
        <taxon>Pseudomonas</taxon>
    </lineage>
</organism>
<sequence>MGIMSLIDVGQAAACLERIMGYDSNVAGTRAKKRVNEWTMQTDAPAEPFVFVADSIRVIAAVNGQWIGAWR</sequence>
<protein>
    <submittedName>
        <fullName evidence="1">Uncharacterized protein</fullName>
    </submittedName>
</protein>
<evidence type="ECO:0000313" key="1">
    <source>
        <dbReference type="EMBL" id="AMB88163.1"/>
    </source>
</evidence>
<keyword evidence="2" id="KW-1185">Reference proteome</keyword>
<evidence type="ECO:0000313" key="2">
    <source>
        <dbReference type="Proteomes" id="UP000063229"/>
    </source>
</evidence>